<evidence type="ECO:0000256" key="1">
    <source>
        <dbReference type="ARBA" id="ARBA00004651"/>
    </source>
</evidence>
<feature type="transmembrane region" description="Helical" evidence="7">
    <location>
        <begin position="386"/>
        <end position="405"/>
    </location>
</feature>
<evidence type="ECO:0000313" key="9">
    <source>
        <dbReference type="Proteomes" id="UP000248161"/>
    </source>
</evidence>
<dbReference type="Gene3D" id="1.20.1250.20">
    <property type="entry name" value="MFS general substrate transporter like domains"/>
    <property type="match status" value="1"/>
</dbReference>
<dbReference type="PANTHER" id="PTHR43266:SF2">
    <property type="entry name" value="MAJOR FACILITATOR SUPERFAMILY (MFS) PROFILE DOMAIN-CONTAINING PROTEIN"/>
    <property type="match status" value="1"/>
</dbReference>
<evidence type="ECO:0000256" key="4">
    <source>
        <dbReference type="ARBA" id="ARBA00022692"/>
    </source>
</evidence>
<dbReference type="GO" id="GO:0005886">
    <property type="term" value="C:plasma membrane"/>
    <property type="evidence" value="ECO:0007669"/>
    <property type="project" value="UniProtKB-SubCell"/>
</dbReference>
<keyword evidence="2" id="KW-0813">Transport</keyword>
<accession>A0A2V3HR52</accession>
<protein>
    <submittedName>
        <fullName evidence="8">MFS transporter</fullName>
    </submittedName>
</protein>
<dbReference type="Pfam" id="PF07690">
    <property type="entry name" value="MFS_1"/>
    <property type="match status" value="1"/>
</dbReference>
<evidence type="ECO:0000256" key="7">
    <source>
        <dbReference type="SAM" id="Phobius"/>
    </source>
</evidence>
<evidence type="ECO:0000256" key="2">
    <source>
        <dbReference type="ARBA" id="ARBA00022448"/>
    </source>
</evidence>
<feature type="transmembrane region" description="Helical" evidence="7">
    <location>
        <begin position="144"/>
        <end position="168"/>
    </location>
</feature>
<keyword evidence="5 7" id="KW-1133">Transmembrane helix</keyword>
<sequence length="420" mass="44592">MSGIGYIELLRRNAPFRRLFAFNEISFIGDWFTVIALFIMAGQATDNSPLAIAGVLAARSFSLALATPFTGMLADRYSRKGLMVGANVASFVVLVVVLGFDLLESLTSVYALAVVMVAARAMFDPAEYAYLPNICDEQELLTANALTSGGWSVALGVGSAIGGLTISLYGIETALWIDTATFAVAALGIMTLPSGGPDTSERKAARLGVVLGEMTAGWRHILESPPLRRVVFAKGLWASGGGAQVFLLIIIGMEAGFGDMAAGIGILFMVRGFGSGFGPVAGRPLMESPRLRPYLIGLSVGVSGLFYIAVSAVEWTDFILVLVFLAHAASGLNWVLSTTFLQERTADEWRGRVAGTDHFGITLMMGVSALAAGLIMQYELLGLREVIALTGMVQITLGLVWIALASPHERKMLDQPLQSG</sequence>
<comment type="subcellular location">
    <subcellularLocation>
        <location evidence="1">Cell membrane</location>
        <topology evidence="1">Multi-pass membrane protein</topology>
    </subcellularLocation>
</comment>
<keyword evidence="4 7" id="KW-0812">Transmembrane</keyword>
<keyword evidence="3" id="KW-1003">Cell membrane</keyword>
<feature type="transmembrane region" description="Helical" evidence="7">
    <location>
        <begin position="50"/>
        <end position="69"/>
    </location>
</feature>
<dbReference type="InterPro" id="IPR036259">
    <property type="entry name" value="MFS_trans_sf"/>
</dbReference>
<organism evidence="8 9">
    <name type="scientific">Candidatus Thalassarchaeum betae</name>
    <dbReference type="NCBI Taxonomy" id="2599289"/>
    <lineage>
        <taxon>Archaea</taxon>
        <taxon>Methanobacteriati</taxon>
        <taxon>Thermoplasmatota</taxon>
        <taxon>Candidatus Poseidoniia</taxon>
        <taxon>Candidatus Poseidoniales</taxon>
        <taxon>Candidatus Thalassarchaeaceae</taxon>
        <taxon>Candidatus Thalassarchaeum</taxon>
    </lineage>
</organism>
<proteinExistence type="predicted"/>
<feature type="transmembrane region" description="Helical" evidence="7">
    <location>
        <begin position="361"/>
        <end position="380"/>
    </location>
</feature>
<evidence type="ECO:0000256" key="5">
    <source>
        <dbReference type="ARBA" id="ARBA00022989"/>
    </source>
</evidence>
<feature type="transmembrane region" description="Helical" evidence="7">
    <location>
        <begin position="21"/>
        <end position="44"/>
    </location>
</feature>
<dbReference type="SUPFAM" id="SSF103473">
    <property type="entry name" value="MFS general substrate transporter"/>
    <property type="match status" value="1"/>
</dbReference>
<dbReference type="EMBL" id="PSPG01000007">
    <property type="protein sequence ID" value="PXF21580.1"/>
    <property type="molecule type" value="Genomic_DNA"/>
</dbReference>
<dbReference type="GO" id="GO:0022857">
    <property type="term" value="F:transmembrane transporter activity"/>
    <property type="evidence" value="ECO:0007669"/>
    <property type="project" value="InterPro"/>
</dbReference>
<comment type="caution">
    <text evidence="8">The sequence shown here is derived from an EMBL/GenBank/DDBJ whole genome shotgun (WGS) entry which is preliminary data.</text>
</comment>
<evidence type="ECO:0000256" key="3">
    <source>
        <dbReference type="ARBA" id="ARBA00022475"/>
    </source>
</evidence>
<feature type="transmembrane region" description="Helical" evidence="7">
    <location>
        <begin position="318"/>
        <end position="341"/>
    </location>
</feature>
<gene>
    <name evidence="8" type="ORF">CXX69_03935</name>
</gene>
<evidence type="ECO:0000256" key="6">
    <source>
        <dbReference type="ARBA" id="ARBA00023136"/>
    </source>
</evidence>
<dbReference type="PANTHER" id="PTHR43266">
    <property type="entry name" value="MACROLIDE-EFFLUX PROTEIN"/>
    <property type="match status" value="1"/>
</dbReference>
<evidence type="ECO:0000313" key="8">
    <source>
        <dbReference type="EMBL" id="PXF21580.1"/>
    </source>
</evidence>
<dbReference type="InterPro" id="IPR011701">
    <property type="entry name" value="MFS"/>
</dbReference>
<dbReference type="Proteomes" id="UP000248161">
    <property type="component" value="Unassembled WGS sequence"/>
</dbReference>
<keyword evidence="6 7" id="KW-0472">Membrane</keyword>
<name>A0A2V3HR52_9ARCH</name>
<feature type="transmembrane region" description="Helical" evidence="7">
    <location>
        <begin position="291"/>
        <end position="312"/>
    </location>
</feature>
<dbReference type="CDD" id="cd06173">
    <property type="entry name" value="MFS_MefA_like"/>
    <property type="match status" value="1"/>
</dbReference>
<feature type="transmembrane region" description="Helical" evidence="7">
    <location>
        <begin position="81"/>
        <end position="100"/>
    </location>
</feature>
<reference evidence="8 9" key="1">
    <citation type="journal article" date="2015" name="Nat. Commun.">
        <title>Genomic and transcriptomic evidence for scavenging of diverse organic compounds by widespread deep-sea archaea.</title>
        <authorList>
            <person name="Li M."/>
            <person name="Baker B.J."/>
            <person name="Anantharaman K."/>
            <person name="Jain S."/>
            <person name="Breier J.A."/>
            <person name="Dick G.J."/>
        </authorList>
    </citation>
    <scope>NUCLEOTIDE SEQUENCE [LARGE SCALE GENOMIC DNA]</scope>
    <source>
        <strain evidence="8">Cayman_51_deep</strain>
    </source>
</reference>
<dbReference type="AlphaFoldDB" id="A0A2V3HR52"/>